<dbReference type="EMBL" id="NWTC01000003">
    <property type="protein sequence ID" value="PDT49407.1"/>
    <property type="molecule type" value="Genomic_DNA"/>
</dbReference>
<dbReference type="AlphaFoldDB" id="A0A2A6M4B3"/>
<gene>
    <name evidence="1" type="ORF">CO661_06015</name>
</gene>
<dbReference type="Proteomes" id="UP000220353">
    <property type="component" value="Unassembled WGS sequence"/>
</dbReference>
<organism evidence="1 2">
    <name type="scientific">Rhizobium fredii</name>
    <name type="common">Sinorhizobium fredii</name>
    <dbReference type="NCBI Taxonomy" id="380"/>
    <lineage>
        <taxon>Bacteria</taxon>
        <taxon>Pseudomonadati</taxon>
        <taxon>Pseudomonadota</taxon>
        <taxon>Alphaproteobacteria</taxon>
        <taxon>Hyphomicrobiales</taxon>
        <taxon>Rhizobiaceae</taxon>
        <taxon>Sinorhizobium/Ensifer group</taxon>
        <taxon>Sinorhizobium</taxon>
    </lineage>
</organism>
<accession>A0A2A6M4B3</accession>
<evidence type="ECO:0000313" key="2">
    <source>
        <dbReference type="Proteomes" id="UP000220353"/>
    </source>
</evidence>
<dbReference type="RefSeq" id="WP_037432646.1">
    <property type="nucleotide sequence ID" value="NZ_JBGBZV010000002.1"/>
</dbReference>
<sequence length="112" mass="11752">MAKHRSLARDLASLWFQAPMVIAARTHAMAVAAVTGSPTDYVEASRMVTEKMSAAAESVTACSAALVKEGMGAATTLATGRIKKGSGHKRVAAAALRPYAKRVRANARRLAK</sequence>
<name>A0A2A6M4B3_RHIFR</name>
<reference evidence="1 2" key="1">
    <citation type="submission" date="2017-09" db="EMBL/GenBank/DDBJ databases">
        <title>Comparative genomics of rhizobia isolated from Phaseolus vulgaris in China.</title>
        <authorList>
            <person name="Tong W."/>
        </authorList>
    </citation>
    <scope>NUCLEOTIDE SEQUENCE [LARGE SCALE GENOMIC DNA]</scope>
    <source>
        <strain evidence="1 2">PCH1</strain>
    </source>
</reference>
<comment type="caution">
    <text evidence="1">The sequence shown here is derived from an EMBL/GenBank/DDBJ whole genome shotgun (WGS) entry which is preliminary data.</text>
</comment>
<proteinExistence type="predicted"/>
<protein>
    <submittedName>
        <fullName evidence="1">Uncharacterized protein</fullName>
    </submittedName>
</protein>
<evidence type="ECO:0000313" key="1">
    <source>
        <dbReference type="EMBL" id="PDT49407.1"/>
    </source>
</evidence>